<dbReference type="SUPFAM" id="SSF51735">
    <property type="entry name" value="NAD(P)-binding Rossmann-fold domains"/>
    <property type="match status" value="1"/>
</dbReference>
<keyword evidence="2" id="KW-0521">NADP</keyword>
<reference evidence="4 5" key="1">
    <citation type="submission" date="2024-06" db="EMBL/GenBank/DDBJ databases">
        <title>Complete genome of Phlyctema vagabunda strain 19-DSS-EL-015.</title>
        <authorList>
            <person name="Fiorenzani C."/>
        </authorList>
    </citation>
    <scope>NUCLEOTIDE SEQUENCE [LARGE SCALE GENOMIC DNA]</scope>
    <source>
        <strain evidence="4 5">19-DSS-EL-015</strain>
    </source>
</reference>
<evidence type="ECO:0000256" key="2">
    <source>
        <dbReference type="ARBA" id="ARBA00022857"/>
    </source>
</evidence>
<comment type="caution">
    <text evidence="4">The sequence shown here is derived from an EMBL/GenBank/DDBJ whole genome shotgun (WGS) entry which is preliminary data.</text>
</comment>
<dbReference type="EMBL" id="JBFCZG010000002">
    <property type="protein sequence ID" value="KAL3426106.1"/>
    <property type="molecule type" value="Genomic_DNA"/>
</dbReference>
<name>A0ABR4PRX8_9HELO</name>
<dbReference type="PANTHER" id="PTHR43180:SF31">
    <property type="entry name" value="CHAIN DEHYDROGENASE_REDUCTASE, PUTATIVE (AFU_ORTHOLOGUE AFUA_2G16570)-RELATED"/>
    <property type="match status" value="1"/>
</dbReference>
<dbReference type="Proteomes" id="UP001629113">
    <property type="component" value="Unassembled WGS sequence"/>
</dbReference>
<keyword evidence="5" id="KW-1185">Reference proteome</keyword>
<evidence type="ECO:0000313" key="4">
    <source>
        <dbReference type="EMBL" id="KAL3426106.1"/>
    </source>
</evidence>
<dbReference type="PANTHER" id="PTHR43180">
    <property type="entry name" value="3-OXOACYL-(ACYL-CARRIER-PROTEIN) REDUCTASE (AFU_ORTHOLOGUE AFUA_6G11210)"/>
    <property type="match status" value="1"/>
</dbReference>
<dbReference type="InterPro" id="IPR020904">
    <property type="entry name" value="Sc_DH/Rdtase_CS"/>
</dbReference>
<accession>A0ABR4PRX8</accession>
<dbReference type="InterPro" id="IPR002347">
    <property type="entry name" value="SDR_fam"/>
</dbReference>
<dbReference type="PRINTS" id="PR00081">
    <property type="entry name" value="GDHRDH"/>
</dbReference>
<gene>
    <name evidence="4" type="ORF">PVAG01_02897</name>
</gene>
<evidence type="ECO:0000256" key="3">
    <source>
        <dbReference type="ARBA" id="ARBA00023002"/>
    </source>
</evidence>
<evidence type="ECO:0000313" key="5">
    <source>
        <dbReference type="Proteomes" id="UP001629113"/>
    </source>
</evidence>
<sequence length="322" mass="35126">MGSYKTSPPVDCNKSVNLARLNGKTAIVTGGANGIGEAYVRALSAAEINVCIGDLDSDKGSQLVSELKKCHITCLIFSRVLTVLAQNFSNATSRNGKIKFSYSREAASFTGKVDYVVANAGVCPKDEVFQFAGNEEEPTEPRMTTIDINLRGALYTVKLALHYFIRQNGEIPSPQQQDTCLVLIGSGAAFLDCPRGPQYPSTKWAMRGIMHSLRRTAFYHGTRVNVISPWYVRTNILSEKAFKVVTDAGVQFAEAEDAGHCLLRILADTEINGKSLFLSPKKWASVGFLDLDVDDYPGNELLQEIQADQIKSAPVFAGLFLS</sequence>
<dbReference type="Gene3D" id="3.40.50.720">
    <property type="entry name" value="NAD(P)-binding Rossmann-like Domain"/>
    <property type="match status" value="1"/>
</dbReference>
<evidence type="ECO:0000256" key="1">
    <source>
        <dbReference type="ARBA" id="ARBA00006484"/>
    </source>
</evidence>
<proteinExistence type="inferred from homology"/>
<dbReference type="InterPro" id="IPR036291">
    <property type="entry name" value="NAD(P)-bd_dom_sf"/>
</dbReference>
<organism evidence="4 5">
    <name type="scientific">Phlyctema vagabunda</name>
    <dbReference type="NCBI Taxonomy" id="108571"/>
    <lineage>
        <taxon>Eukaryota</taxon>
        <taxon>Fungi</taxon>
        <taxon>Dikarya</taxon>
        <taxon>Ascomycota</taxon>
        <taxon>Pezizomycotina</taxon>
        <taxon>Leotiomycetes</taxon>
        <taxon>Helotiales</taxon>
        <taxon>Dermateaceae</taxon>
        <taxon>Phlyctema</taxon>
    </lineage>
</organism>
<comment type="similarity">
    <text evidence="1">Belongs to the short-chain dehydrogenases/reductases (SDR) family.</text>
</comment>
<protein>
    <submittedName>
        <fullName evidence="4">AdhA</fullName>
    </submittedName>
</protein>
<dbReference type="PROSITE" id="PS00061">
    <property type="entry name" value="ADH_SHORT"/>
    <property type="match status" value="1"/>
</dbReference>
<keyword evidence="3" id="KW-0560">Oxidoreductase</keyword>
<dbReference type="Pfam" id="PF00106">
    <property type="entry name" value="adh_short"/>
    <property type="match status" value="1"/>
</dbReference>